<comment type="caution">
    <text evidence="3">The sequence shown here is derived from an EMBL/GenBank/DDBJ whole genome shotgun (WGS) entry which is preliminary data.</text>
</comment>
<organism evidence="3 4">
    <name type="scientific">Popillia japonica</name>
    <name type="common">Japanese beetle</name>
    <dbReference type="NCBI Taxonomy" id="7064"/>
    <lineage>
        <taxon>Eukaryota</taxon>
        <taxon>Metazoa</taxon>
        <taxon>Ecdysozoa</taxon>
        <taxon>Arthropoda</taxon>
        <taxon>Hexapoda</taxon>
        <taxon>Insecta</taxon>
        <taxon>Pterygota</taxon>
        <taxon>Neoptera</taxon>
        <taxon>Endopterygota</taxon>
        <taxon>Coleoptera</taxon>
        <taxon>Polyphaga</taxon>
        <taxon>Scarabaeiformia</taxon>
        <taxon>Scarabaeidae</taxon>
        <taxon>Rutelinae</taxon>
        <taxon>Popillia</taxon>
    </lineage>
</organism>
<reference evidence="3 4" key="1">
    <citation type="journal article" date="2024" name="BMC Genomics">
        <title>De novo assembly and annotation of Popillia japonica's genome with initial clues to its potential as an invasive pest.</title>
        <authorList>
            <person name="Cucini C."/>
            <person name="Boschi S."/>
            <person name="Funari R."/>
            <person name="Cardaioli E."/>
            <person name="Iannotti N."/>
            <person name="Marturano G."/>
            <person name="Paoli F."/>
            <person name="Bruttini M."/>
            <person name="Carapelli A."/>
            <person name="Frati F."/>
            <person name="Nardi F."/>
        </authorList>
    </citation>
    <scope>NUCLEOTIDE SEQUENCE [LARGE SCALE GENOMIC DNA]</scope>
    <source>
        <strain evidence="3">DMR45628</strain>
    </source>
</reference>
<protein>
    <submittedName>
        <fullName evidence="3">Uncharacterized protein</fullName>
    </submittedName>
</protein>
<keyword evidence="1" id="KW-0175">Coiled coil</keyword>
<accession>A0AAW1H115</accession>
<keyword evidence="4" id="KW-1185">Reference proteome</keyword>
<dbReference type="Proteomes" id="UP001458880">
    <property type="component" value="Unassembled WGS sequence"/>
</dbReference>
<evidence type="ECO:0000313" key="4">
    <source>
        <dbReference type="Proteomes" id="UP001458880"/>
    </source>
</evidence>
<dbReference type="AlphaFoldDB" id="A0AAW1H115"/>
<feature type="coiled-coil region" evidence="1">
    <location>
        <begin position="1"/>
        <end position="28"/>
    </location>
</feature>
<sequence length="144" mass="16893">MDNLKKEVKAANEEIERLKAENRRKVIVNGEEWRWNKEKDEIKKCMPKKLGRENDGQSTENNLGNEKEMNKIELRNVMIKESQWENNKKGADRTSNKVNEVLTKTIRKDNIWKIGTWNVRSLTGKENEQERIIFGKLEHGTSGV</sequence>
<proteinExistence type="predicted"/>
<evidence type="ECO:0000313" key="3">
    <source>
        <dbReference type="EMBL" id="KAK9670820.1"/>
    </source>
</evidence>
<gene>
    <name evidence="3" type="ORF">QE152_g41183</name>
</gene>
<evidence type="ECO:0000256" key="2">
    <source>
        <dbReference type="SAM" id="MobiDB-lite"/>
    </source>
</evidence>
<name>A0AAW1H115_POPJA</name>
<dbReference type="EMBL" id="JASPKY010002213">
    <property type="protein sequence ID" value="KAK9670820.1"/>
    <property type="molecule type" value="Genomic_DNA"/>
</dbReference>
<feature type="region of interest" description="Disordered" evidence="2">
    <location>
        <begin position="47"/>
        <end position="70"/>
    </location>
</feature>
<evidence type="ECO:0000256" key="1">
    <source>
        <dbReference type="SAM" id="Coils"/>
    </source>
</evidence>